<dbReference type="InterPro" id="IPR044202">
    <property type="entry name" value="LETM1/MDM38-like"/>
</dbReference>
<reference evidence="3 4" key="1">
    <citation type="submission" date="2017-07" db="EMBL/GenBank/DDBJ databases">
        <title>An improved, manually edited Actinidia chinensis var. chinensis (kiwifruit) genome highlights the challenges associated with draft genomes and gene prediction in plants.</title>
        <authorList>
            <person name="Pilkington S."/>
            <person name="Crowhurst R."/>
            <person name="Hilario E."/>
            <person name="Nardozza S."/>
            <person name="Fraser L."/>
            <person name="Peng Y."/>
            <person name="Gunaseelan K."/>
            <person name="Simpson R."/>
            <person name="Tahir J."/>
            <person name="Deroles S."/>
            <person name="Templeton K."/>
            <person name="Luo Z."/>
            <person name="Davy M."/>
            <person name="Cheng C."/>
            <person name="Mcneilage M."/>
            <person name="Scaglione D."/>
            <person name="Liu Y."/>
            <person name="Zhang Q."/>
            <person name="Datson P."/>
            <person name="De Silva N."/>
            <person name="Gardiner S."/>
            <person name="Bassett H."/>
            <person name="Chagne D."/>
            <person name="Mccallum J."/>
            <person name="Dzierzon H."/>
            <person name="Deng C."/>
            <person name="Wang Y.-Y."/>
            <person name="Barron N."/>
            <person name="Manako K."/>
            <person name="Bowen J."/>
            <person name="Foster T."/>
            <person name="Erridge Z."/>
            <person name="Tiffin H."/>
            <person name="Waite C."/>
            <person name="Davies K."/>
            <person name="Grierson E."/>
            <person name="Laing W."/>
            <person name="Kirk R."/>
            <person name="Chen X."/>
            <person name="Wood M."/>
            <person name="Montefiori M."/>
            <person name="Brummell D."/>
            <person name="Schwinn K."/>
            <person name="Catanach A."/>
            <person name="Fullerton C."/>
            <person name="Li D."/>
            <person name="Meiyalaghan S."/>
            <person name="Nieuwenhuizen N."/>
            <person name="Read N."/>
            <person name="Prakash R."/>
            <person name="Hunter D."/>
            <person name="Zhang H."/>
            <person name="Mckenzie M."/>
            <person name="Knabel M."/>
            <person name="Harris A."/>
            <person name="Allan A."/>
            <person name="Chen A."/>
            <person name="Janssen B."/>
            <person name="Plunkett B."/>
            <person name="Dwamena C."/>
            <person name="Voogd C."/>
            <person name="Leif D."/>
            <person name="Lafferty D."/>
            <person name="Souleyre E."/>
            <person name="Varkonyi-Gasic E."/>
            <person name="Gambi F."/>
            <person name="Hanley J."/>
            <person name="Yao J.-L."/>
            <person name="Cheung J."/>
            <person name="David K."/>
            <person name="Warren B."/>
            <person name="Marsh K."/>
            <person name="Snowden K."/>
            <person name="Lin-Wang K."/>
            <person name="Brian L."/>
            <person name="Martinez-Sanchez M."/>
            <person name="Wang M."/>
            <person name="Ileperuma N."/>
            <person name="Macnee N."/>
            <person name="Campin R."/>
            <person name="Mcatee P."/>
            <person name="Drummond R."/>
            <person name="Espley R."/>
            <person name="Ireland H."/>
            <person name="Wu R."/>
            <person name="Atkinson R."/>
            <person name="Karunairetnam S."/>
            <person name="Bulley S."/>
            <person name="Chunkath S."/>
            <person name="Hanley Z."/>
            <person name="Storey R."/>
            <person name="Thrimawithana A."/>
            <person name="Thomson S."/>
            <person name="David C."/>
            <person name="Testolin R."/>
        </authorList>
    </citation>
    <scope>NUCLEOTIDE SEQUENCE [LARGE SCALE GENOMIC DNA]</scope>
    <source>
        <strain evidence="4">cv. Red5</strain>
        <tissue evidence="3">Young leaf</tissue>
    </source>
</reference>
<dbReference type="PROSITE" id="PS50222">
    <property type="entry name" value="EF_HAND_2"/>
    <property type="match status" value="1"/>
</dbReference>
<dbReference type="GO" id="GO:0005509">
    <property type="term" value="F:calcium ion binding"/>
    <property type="evidence" value="ECO:0007669"/>
    <property type="project" value="InterPro"/>
</dbReference>
<dbReference type="InterPro" id="IPR011992">
    <property type="entry name" value="EF-hand-dom_pair"/>
</dbReference>
<dbReference type="Pfam" id="PF13499">
    <property type="entry name" value="EF-hand_7"/>
    <property type="match status" value="1"/>
</dbReference>
<dbReference type="Proteomes" id="UP000241394">
    <property type="component" value="Chromosome LG24"/>
</dbReference>
<dbReference type="EMBL" id="NKQK01000024">
    <property type="protein sequence ID" value="PSR92826.1"/>
    <property type="molecule type" value="Genomic_DNA"/>
</dbReference>
<reference evidence="4" key="2">
    <citation type="journal article" date="2018" name="BMC Genomics">
        <title>A manually annotated Actinidia chinensis var. chinensis (kiwifruit) genome highlights the challenges associated with draft genomes and gene prediction in plants.</title>
        <authorList>
            <person name="Pilkington S.M."/>
            <person name="Crowhurst R."/>
            <person name="Hilario E."/>
            <person name="Nardozza S."/>
            <person name="Fraser L."/>
            <person name="Peng Y."/>
            <person name="Gunaseelan K."/>
            <person name="Simpson R."/>
            <person name="Tahir J."/>
            <person name="Deroles S.C."/>
            <person name="Templeton K."/>
            <person name="Luo Z."/>
            <person name="Davy M."/>
            <person name="Cheng C."/>
            <person name="McNeilage M."/>
            <person name="Scaglione D."/>
            <person name="Liu Y."/>
            <person name="Zhang Q."/>
            <person name="Datson P."/>
            <person name="De Silva N."/>
            <person name="Gardiner S.E."/>
            <person name="Bassett H."/>
            <person name="Chagne D."/>
            <person name="McCallum J."/>
            <person name="Dzierzon H."/>
            <person name="Deng C."/>
            <person name="Wang Y.Y."/>
            <person name="Barron L."/>
            <person name="Manako K."/>
            <person name="Bowen J."/>
            <person name="Foster T.M."/>
            <person name="Erridge Z.A."/>
            <person name="Tiffin H."/>
            <person name="Waite C.N."/>
            <person name="Davies K.M."/>
            <person name="Grierson E.P."/>
            <person name="Laing W.A."/>
            <person name="Kirk R."/>
            <person name="Chen X."/>
            <person name="Wood M."/>
            <person name="Montefiori M."/>
            <person name="Brummell D.A."/>
            <person name="Schwinn K.E."/>
            <person name="Catanach A."/>
            <person name="Fullerton C."/>
            <person name="Li D."/>
            <person name="Meiyalaghan S."/>
            <person name="Nieuwenhuizen N."/>
            <person name="Read N."/>
            <person name="Prakash R."/>
            <person name="Hunter D."/>
            <person name="Zhang H."/>
            <person name="McKenzie M."/>
            <person name="Knabel M."/>
            <person name="Harris A."/>
            <person name="Allan A.C."/>
            <person name="Gleave A."/>
            <person name="Chen A."/>
            <person name="Janssen B.J."/>
            <person name="Plunkett B."/>
            <person name="Ampomah-Dwamena C."/>
            <person name="Voogd C."/>
            <person name="Leif D."/>
            <person name="Lafferty D."/>
            <person name="Souleyre E.J.F."/>
            <person name="Varkonyi-Gasic E."/>
            <person name="Gambi F."/>
            <person name="Hanley J."/>
            <person name="Yao J.L."/>
            <person name="Cheung J."/>
            <person name="David K.M."/>
            <person name="Warren B."/>
            <person name="Marsh K."/>
            <person name="Snowden K.C."/>
            <person name="Lin-Wang K."/>
            <person name="Brian L."/>
            <person name="Martinez-Sanchez M."/>
            <person name="Wang M."/>
            <person name="Ileperuma N."/>
            <person name="Macnee N."/>
            <person name="Campin R."/>
            <person name="McAtee P."/>
            <person name="Drummond R.S.M."/>
            <person name="Espley R.V."/>
            <person name="Ireland H.S."/>
            <person name="Wu R."/>
            <person name="Atkinson R.G."/>
            <person name="Karunairetnam S."/>
            <person name="Bulley S."/>
            <person name="Chunkath S."/>
            <person name="Hanley Z."/>
            <person name="Storey R."/>
            <person name="Thrimawithana A.H."/>
            <person name="Thomson S."/>
            <person name="David C."/>
            <person name="Testolin R."/>
            <person name="Huang H."/>
            <person name="Hellens R.P."/>
            <person name="Schaffer R.J."/>
        </authorList>
    </citation>
    <scope>NUCLEOTIDE SEQUENCE [LARGE SCALE GENOMIC DNA]</scope>
    <source>
        <strain evidence="4">cv. Red5</strain>
    </source>
</reference>
<name>A0A2R6PKI6_ACTCC</name>
<dbReference type="InterPro" id="IPR002048">
    <property type="entry name" value="EF_hand_dom"/>
</dbReference>
<keyword evidence="4" id="KW-1185">Reference proteome</keyword>
<dbReference type="GO" id="GO:0005743">
    <property type="term" value="C:mitochondrial inner membrane"/>
    <property type="evidence" value="ECO:0007669"/>
    <property type="project" value="InterPro"/>
</dbReference>
<feature type="region of interest" description="Disordered" evidence="1">
    <location>
        <begin position="78"/>
        <end position="108"/>
    </location>
</feature>
<comment type="caution">
    <text evidence="3">The sequence shown here is derived from an EMBL/GenBank/DDBJ whole genome shotgun (WGS) entry which is preliminary data.</text>
</comment>
<protein>
    <submittedName>
        <fullName evidence="3">LETM1 and EF-hand domain-containing protein</fullName>
    </submittedName>
</protein>
<dbReference type="GO" id="GO:0030003">
    <property type="term" value="P:intracellular monoatomic cation homeostasis"/>
    <property type="evidence" value="ECO:0007669"/>
    <property type="project" value="TreeGrafter"/>
</dbReference>
<proteinExistence type="predicted"/>
<sequence>MKESAARQRDIALEEMVSVTEKEAQEQTQVKTLEKQEQLCEISRALAVLASASSVSREREEFLRLVNKEIELYNSMVEREGTEGEEETKKAYGAAREDSEHDAERAVGDSVSSALIGRVDAMLQKLEKEIDDVDAKIGDRWRLLDRDYDGKVTPEEVASAATYLKDTLGKEGIQELISSLSKDREGKIRVEDIVKLGSRGEDADMDETRKV</sequence>
<dbReference type="Gene3D" id="1.10.238.10">
    <property type="entry name" value="EF-hand"/>
    <property type="match status" value="1"/>
</dbReference>
<evidence type="ECO:0000259" key="2">
    <source>
        <dbReference type="PROSITE" id="PS50222"/>
    </source>
</evidence>
<dbReference type="InParanoid" id="A0A2R6PKI6"/>
<evidence type="ECO:0000313" key="3">
    <source>
        <dbReference type="EMBL" id="PSR92826.1"/>
    </source>
</evidence>
<dbReference type="Gramene" id="PSR92826">
    <property type="protein sequence ID" value="PSR92826"/>
    <property type="gene ID" value="CEY00_Acc27428"/>
</dbReference>
<dbReference type="SUPFAM" id="SSF47473">
    <property type="entry name" value="EF-hand"/>
    <property type="match status" value="1"/>
</dbReference>
<dbReference type="OrthoDB" id="275278at2759"/>
<evidence type="ECO:0000313" key="4">
    <source>
        <dbReference type="Proteomes" id="UP000241394"/>
    </source>
</evidence>
<gene>
    <name evidence="3" type="ORF">CEY00_Acc27428</name>
</gene>
<dbReference type="STRING" id="1590841.A0A2R6PKI6"/>
<dbReference type="PANTHER" id="PTHR14009">
    <property type="entry name" value="LEUCINE ZIPPER-EF-HAND CONTAINING TRANSMEMBRANE PROTEIN"/>
    <property type="match status" value="1"/>
</dbReference>
<feature type="compositionally biased region" description="Basic and acidic residues" evidence="1">
    <location>
        <begin position="78"/>
        <end position="107"/>
    </location>
</feature>
<evidence type="ECO:0000256" key="1">
    <source>
        <dbReference type="SAM" id="MobiDB-lite"/>
    </source>
</evidence>
<dbReference type="PANTHER" id="PTHR14009:SF1">
    <property type="entry name" value="MITOCHONDRIAL PROTON_CALCIUM EXCHANGER PROTEIN"/>
    <property type="match status" value="1"/>
</dbReference>
<feature type="domain" description="EF-hand" evidence="2">
    <location>
        <begin position="132"/>
        <end position="167"/>
    </location>
</feature>
<dbReference type="AlphaFoldDB" id="A0A2R6PKI6"/>
<organism evidence="3 4">
    <name type="scientific">Actinidia chinensis var. chinensis</name>
    <name type="common">Chinese soft-hair kiwi</name>
    <dbReference type="NCBI Taxonomy" id="1590841"/>
    <lineage>
        <taxon>Eukaryota</taxon>
        <taxon>Viridiplantae</taxon>
        <taxon>Streptophyta</taxon>
        <taxon>Embryophyta</taxon>
        <taxon>Tracheophyta</taxon>
        <taxon>Spermatophyta</taxon>
        <taxon>Magnoliopsida</taxon>
        <taxon>eudicotyledons</taxon>
        <taxon>Gunneridae</taxon>
        <taxon>Pentapetalae</taxon>
        <taxon>asterids</taxon>
        <taxon>Ericales</taxon>
        <taxon>Actinidiaceae</taxon>
        <taxon>Actinidia</taxon>
    </lineage>
</organism>
<accession>A0A2R6PKI6</accession>